<evidence type="ECO:0000259" key="2">
    <source>
        <dbReference type="Pfam" id="PF13240"/>
    </source>
</evidence>
<feature type="transmembrane region" description="Helical" evidence="1">
    <location>
        <begin position="76"/>
        <end position="97"/>
    </location>
</feature>
<organism evidence="3 4">
    <name type="scientific">Levilactobacillus brevis KB290</name>
    <dbReference type="NCBI Taxonomy" id="1001583"/>
    <lineage>
        <taxon>Bacteria</taxon>
        <taxon>Bacillati</taxon>
        <taxon>Bacillota</taxon>
        <taxon>Bacilli</taxon>
        <taxon>Lactobacillales</taxon>
        <taxon>Lactobacillaceae</taxon>
        <taxon>Levilactobacillus</taxon>
    </lineage>
</organism>
<evidence type="ECO:0000313" key="3">
    <source>
        <dbReference type="EMBL" id="BAN07373.1"/>
    </source>
</evidence>
<accession>M5AEV0</accession>
<gene>
    <name evidence="3" type="ORF">LVISKB_1738</name>
</gene>
<protein>
    <recommendedName>
        <fullName evidence="2">Zinc-ribbon domain-containing protein</fullName>
    </recommendedName>
</protein>
<feature type="domain" description="Zinc-ribbon" evidence="2">
    <location>
        <begin position="22"/>
        <end position="42"/>
    </location>
</feature>
<dbReference type="AlphaFoldDB" id="M5AEV0"/>
<reference evidence="3 4" key="1">
    <citation type="journal article" date="2013" name="PLoS ONE">
        <title>Genomic Analysis by Deep Sequencing of the Probiotic Lactobacillus brevis KB290 Harboring Nine Plasmids Reveals Genomic Stability.</title>
        <authorList>
            <person name="Fukao M."/>
            <person name="Oshima K."/>
            <person name="Morita H."/>
            <person name="Toh H."/>
            <person name="Suda W."/>
            <person name="Kim S.W."/>
            <person name="Suzuki S."/>
            <person name="Yakabe T."/>
            <person name="Hattori M."/>
            <person name="Yajima N."/>
        </authorList>
    </citation>
    <scope>NUCLEOTIDE SEQUENCE [LARGE SCALE GENOMIC DNA]</scope>
    <source>
        <strain evidence="3 4">KB290</strain>
    </source>
</reference>
<keyword evidence="1" id="KW-0812">Transmembrane</keyword>
<dbReference type="Pfam" id="PF13240">
    <property type="entry name" value="Zn_Ribbon_1"/>
    <property type="match status" value="1"/>
</dbReference>
<keyword evidence="1" id="KW-1133">Transmembrane helix</keyword>
<evidence type="ECO:0000256" key="1">
    <source>
        <dbReference type="SAM" id="Phobius"/>
    </source>
</evidence>
<keyword evidence="1" id="KW-0472">Membrane</keyword>
<dbReference type="InterPro" id="IPR026870">
    <property type="entry name" value="Zinc_ribbon_dom"/>
</dbReference>
<dbReference type="PATRIC" id="fig|1001583.3.peg.1724"/>
<dbReference type="EMBL" id="AP012167">
    <property type="protein sequence ID" value="BAN07373.1"/>
    <property type="molecule type" value="Genomic_DNA"/>
</dbReference>
<dbReference type="Proteomes" id="UP000012042">
    <property type="component" value="Chromosome"/>
</dbReference>
<dbReference type="HOGENOM" id="CLU_1303590_0_0_9"/>
<dbReference type="KEGG" id="lbk:LVISKB_1738"/>
<sequence length="211" mass="23058">MTLKADYIFSGGTNMSENGTKFCSSCGKKIPINSEFCPHCGEKQPVVSDNPAQEKTVVKSFEPSRPISKSNSTKKWISGITAVVILVALIFGLSWVVNHSKSPESIASSIQSKLRTQSADYGKAKATWNSDSEAIEISLPKNSHVVESLEDGSPALWNSLVRDLKSSSTAINKKNNPSYSHITVVSPHDTSYLWLEINHGKIKYNQGDNLN</sequence>
<evidence type="ECO:0000313" key="4">
    <source>
        <dbReference type="Proteomes" id="UP000012042"/>
    </source>
</evidence>
<proteinExistence type="predicted"/>
<name>M5AEV0_LEVBR</name>